<comment type="similarity">
    <text evidence="1">Belongs to the 4-hydroxybenzoyl-CoA thioesterase family.</text>
</comment>
<dbReference type="GO" id="GO:0016853">
    <property type="term" value="F:isomerase activity"/>
    <property type="evidence" value="ECO:0007669"/>
    <property type="project" value="UniProtKB-KW"/>
</dbReference>
<dbReference type="CDD" id="cd00586">
    <property type="entry name" value="4HBT"/>
    <property type="match status" value="1"/>
</dbReference>
<dbReference type="RefSeq" id="XP_018040629.1">
    <property type="nucleotide sequence ID" value="XM_018181324.1"/>
</dbReference>
<keyword evidence="2" id="KW-0378">Hydrolase</keyword>
<proteinExistence type="inferred from homology"/>
<dbReference type="EMBL" id="KV441549">
    <property type="protein sequence ID" value="OAG10264.1"/>
    <property type="molecule type" value="Genomic_DNA"/>
</dbReference>
<evidence type="ECO:0000256" key="1">
    <source>
        <dbReference type="ARBA" id="ARBA00005953"/>
    </source>
</evidence>
<sequence>MPDTTLGLDLASKKLRKRQDYPYRLDYRTRWADNDMFHHLNNPIYGVLIDSIINEYLMTRVGYNTTTYPRTALVANTYCDYFGQLQYPGMLELGLRVVKLGKNSVMYEVGFFKEGDDVVKAVGGFVQIWVMRDGGKAPKEGLEPEVREKLGELMQPGLRERSRL</sequence>
<evidence type="ECO:0000256" key="2">
    <source>
        <dbReference type="ARBA" id="ARBA00022801"/>
    </source>
</evidence>
<dbReference type="InterPro" id="IPR006683">
    <property type="entry name" value="Thioestr_dom"/>
</dbReference>
<evidence type="ECO:0000313" key="4">
    <source>
        <dbReference type="EMBL" id="OAG10264.1"/>
    </source>
</evidence>
<dbReference type="PANTHER" id="PTHR31793:SF27">
    <property type="entry name" value="NOVEL THIOESTERASE SUPERFAMILY DOMAIN AND SAPOSIN A-TYPE DOMAIN CONTAINING PROTEIN (0610012H03RIK)"/>
    <property type="match status" value="1"/>
</dbReference>
<dbReference type="InParanoid" id="A0A177CRV6"/>
<organism evidence="4 5">
    <name type="scientific">Paraphaeosphaeria sporulosa</name>
    <dbReference type="NCBI Taxonomy" id="1460663"/>
    <lineage>
        <taxon>Eukaryota</taxon>
        <taxon>Fungi</taxon>
        <taxon>Dikarya</taxon>
        <taxon>Ascomycota</taxon>
        <taxon>Pezizomycotina</taxon>
        <taxon>Dothideomycetes</taxon>
        <taxon>Pleosporomycetidae</taxon>
        <taxon>Pleosporales</taxon>
        <taxon>Massarineae</taxon>
        <taxon>Didymosphaeriaceae</taxon>
        <taxon>Paraphaeosphaeria</taxon>
    </lineage>
</organism>
<dbReference type="AlphaFoldDB" id="A0A177CRV6"/>
<accession>A0A177CRV6</accession>
<dbReference type="Proteomes" id="UP000077069">
    <property type="component" value="Unassembled WGS sequence"/>
</dbReference>
<dbReference type="OrthoDB" id="2420454at2759"/>
<dbReference type="GO" id="GO:0047617">
    <property type="term" value="F:fatty acyl-CoA hydrolase activity"/>
    <property type="evidence" value="ECO:0007669"/>
    <property type="project" value="TreeGrafter"/>
</dbReference>
<evidence type="ECO:0000259" key="3">
    <source>
        <dbReference type="Pfam" id="PF03061"/>
    </source>
</evidence>
<protein>
    <submittedName>
        <fullName evidence="4">Thioesterase/thiol ester dehydrase-isomerase</fullName>
    </submittedName>
</protein>
<keyword evidence="4" id="KW-0413">Isomerase</keyword>
<reference evidence="4 5" key="1">
    <citation type="submission" date="2016-05" db="EMBL/GenBank/DDBJ databases">
        <title>Comparative analysis of secretome profiles of manganese(II)-oxidizing ascomycete fungi.</title>
        <authorList>
            <consortium name="DOE Joint Genome Institute"/>
            <person name="Zeiner C.A."/>
            <person name="Purvine S.O."/>
            <person name="Zink E.M."/>
            <person name="Wu S."/>
            <person name="Pasa-Tolic L."/>
            <person name="Chaput D.L."/>
            <person name="Haridas S."/>
            <person name="Grigoriev I.V."/>
            <person name="Santelli C.M."/>
            <person name="Hansel C.M."/>
        </authorList>
    </citation>
    <scope>NUCLEOTIDE SEQUENCE [LARGE SCALE GENOMIC DNA]</scope>
    <source>
        <strain evidence="4 5">AP3s5-JAC2a</strain>
    </source>
</reference>
<dbReference type="Pfam" id="PF03061">
    <property type="entry name" value="4HBT"/>
    <property type="match status" value="1"/>
</dbReference>
<dbReference type="GeneID" id="28764810"/>
<dbReference type="SUPFAM" id="SSF54637">
    <property type="entry name" value="Thioesterase/thiol ester dehydrase-isomerase"/>
    <property type="match status" value="1"/>
</dbReference>
<name>A0A177CRV6_9PLEO</name>
<dbReference type="InterPro" id="IPR029069">
    <property type="entry name" value="HotDog_dom_sf"/>
</dbReference>
<feature type="domain" description="Thioesterase" evidence="3">
    <location>
        <begin position="38"/>
        <end position="119"/>
    </location>
</feature>
<dbReference type="STRING" id="1460663.A0A177CRV6"/>
<dbReference type="InterPro" id="IPR050563">
    <property type="entry name" value="4-hydroxybenzoyl-CoA_TE"/>
</dbReference>
<dbReference type="PANTHER" id="PTHR31793">
    <property type="entry name" value="4-HYDROXYBENZOYL-COA THIOESTERASE FAMILY MEMBER"/>
    <property type="match status" value="1"/>
</dbReference>
<evidence type="ECO:0000313" key="5">
    <source>
        <dbReference type="Proteomes" id="UP000077069"/>
    </source>
</evidence>
<dbReference type="Gene3D" id="3.10.129.10">
    <property type="entry name" value="Hotdog Thioesterase"/>
    <property type="match status" value="1"/>
</dbReference>
<gene>
    <name evidence="4" type="ORF">CC84DRAFT_1193781</name>
</gene>
<keyword evidence="5" id="KW-1185">Reference proteome</keyword>